<proteinExistence type="inferred from homology"/>
<comment type="caution">
    <text evidence="4">The sequence shown here is derived from an EMBL/GenBank/DDBJ whole genome shotgun (WGS) entry which is preliminary data.</text>
</comment>
<accession>A0ABN1TKP9</accession>
<feature type="domain" description="Cell envelope-related transcriptional attenuator" evidence="3">
    <location>
        <begin position="104"/>
        <end position="253"/>
    </location>
</feature>
<evidence type="ECO:0000313" key="5">
    <source>
        <dbReference type="Proteomes" id="UP001501581"/>
    </source>
</evidence>
<keyword evidence="2" id="KW-1133">Transmembrane helix</keyword>
<keyword evidence="5" id="KW-1185">Reference proteome</keyword>
<gene>
    <name evidence="4" type="ORF">GCM10009668_02820</name>
</gene>
<protein>
    <recommendedName>
        <fullName evidence="3">Cell envelope-related transcriptional attenuator domain-containing protein</fullName>
    </recommendedName>
</protein>
<keyword evidence="2" id="KW-0812">Transmembrane</keyword>
<dbReference type="RefSeq" id="WP_343990584.1">
    <property type="nucleotide sequence ID" value="NZ_BAAALG010000001.1"/>
</dbReference>
<feature type="transmembrane region" description="Helical" evidence="2">
    <location>
        <begin position="20"/>
        <end position="40"/>
    </location>
</feature>
<evidence type="ECO:0000259" key="3">
    <source>
        <dbReference type="Pfam" id="PF03816"/>
    </source>
</evidence>
<evidence type="ECO:0000256" key="2">
    <source>
        <dbReference type="SAM" id="Phobius"/>
    </source>
</evidence>
<dbReference type="NCBIfam" id="TIGR00350">
    <property type="entry name" value="lytR_cpsA_psr"/>
    <property type="match status" value="1"/>
</dbReference>
<dbReference type="EMBL" id="BAAALG010000001">
    <property type="protein sequence ID" value="GAA1091480.1"/>
    <property type="molecule type" value="Genomic_DNA"/>
</dbReference>
<organism evidence="4 5">
    <name type="scientific">Nocardioides dubius</name>
    <dbReference type="NCBI Taxonomy" id="317019"/>
    <lineage>
        <taxon>Bacteria</taxon>
        <taxon>Bacillati</taxon>
        <taxon>Actinomycetota</taxon>
        <taxon>Actinomycetes</taxon>
        <taxon>Propionibacteriales</taxon>
        <taxon>Nocardioidaceae</taxon>
        <taxon>Nocardioides</taxon>
    </lineage>
</organism>
<dbReference type="PANTHER" id="PTHR33392:SF6">
    <property type="entry name" value="POLYISOPRENYL-TEICHOIC ACID--PEPTIDOGLYCAN TEICHOIC ACID TRANSFERASE TAGU"/>
    <property type="match status" value="1"/>
</dbReference>
<sequence length="359" mass="40097">MSEDEQAESNPPRRRRWRPWAYGLAALLLLVIAAFGFYAWRLNSHLGNIDRFDTAEIKNRPSKADNKAINVLLLGSDKGKEVAGSGDSLAEDADAATWPTGKYRSDTLMVVHISADRKRVQLVSIPRDTFTMLYDGEGNPQHEEKINAAFSNWGPNGAISTVEHLTGVRIDHVAIIDWAGFKDLSTAVGGVPVTVPEAVYDSKQDKQWEARDYLLKGEEALQYVRMRYGLTRSDFDRINRQQNFLRSLMREMLDSGKLTKPLEFDAMLQALTENLVVDEAWSNGDLRSLALGLRGLEDRNVTFLTMPIGAERTDATYGAVLEVDEAKAQQLFAALRGDKVGGYLKKYPDDVLAEDDQIS</sequence>
<dbReference type="InterPro" id="IPR050922">
    <property type="entry name" value="LytR/CpsA/Psr_CW_biosynth"/>
</dbReference>
<comment type="similarity">
    <text evidence="1">Belongs to the LytR/CpsA/Psr (LCP) family.</text>
</comment>
<dbReference type="Pfam" id="PF03816">
    <property type="entry name" value="LytR_cpsA_psr"/>
    <property type="match status" value="1"/>
</dbReference>
<keyword evidence="2" id="KW-0472">Membrane</keyword>
<dbReference type="InterPro" id="IPR004474">
    <property type="entry name" value="LytR_CpsA_psr"/>
</dbReference>
<dbReference type="Proteomes" id="UP001501581">
    <property type="component" value="Unassembled WGS sequence"/>
</dbReference>
<reference evidence="4 5" key="1">
    <citation type="journal article" date="2019" name="Int. J. Syst. Evol. Microbiol.">
        <title>The Global Catalogue of Microorganisms (GCM) 10K type strain sequencing project: providing services to taxonomists for standard genome sequencing and annotation.</title>
        <authorList>
            <consortium name="The Broad Institute Genomics Platform"/>
            <consortium name="The Broad Institute Genome Sequencing Center for Infectious Disease"/>
            <person name="Wu L."/>
            <person name="Ma J."/>
        </authorList>
    </citation>
    <scope>NUCLEOTIDE SEQUENCE [LARGE SCALE GENOMIC DNA]</scope>
    <source>
        <strain evidence="4 5">JCM 13008</strain>
    </source>
</reference>
<evidence type="ECO:0000313" key="4">
    <source>
        <dbReference type="EMBL" id="GAA1091480.1"/>
    </source>
</evidence>
<dbReference type="PANTHER" id="PTHR33392">
    <property type="entry name" value="POLYISOPRENYL-TEICHOIC ACID--PEPTIDOGLYCAN TEICHOIC ACID TRANSFERASE TAGU"/>
    <property type="match status" value="1"/>
</dbReference>
<evidence type="ECO:0000256" key="1">
    <source>
        <dbReference type="ARBA" id="ARBA00006068"/>
    </source>
</evidence>
<dbReference type="Gene3D" id="3.40.630.190">
    <property type="entry name" value="LCP protein"/>
    <property type="match status" value="1"/>
</dbReference>
<name>A0ABN1TKP9_9ACTN</name>